<evidence type="ECO:0000259" key="1">
    <source>
        <dbReference type="PROSITE" id="PS51202"/>
    </source>
</evidence>
<dbReference type="PIRSF" id="PIRSF005028">
    <property type="entry name" value="KhtT"/>
    <property type="match status" value="1"/>
</dbReference>
<sequence length="160" mass="16742">MEVEETRLPGIGLRHDLVTASGRRIAVVSQSTGARHLVLYDEVDPDAAAATVELTPEEADAVAELLGAPRITERLSRLREQVSGLATEGVPILPGSPYVGATLGDTALRTRTGASVVAVLRAGEAVASPRPGFRFQADDRLIVVGTADGVARVRSLLQAP</sequence>
<dbReference type="InterPro" id="IPR058776">
    <property type="entry name" value="KhtT-like_N"/>
</dbReference>
<dbReference type="GO" id="GO:0008324">
    <property type="term" value="F:monoatomic cation transmembrane transporter activity"/>
    <property type="evidence" value="ECO:0007669"/>
    <property type="project" value="InterPro"/>
</dbReference>
<dbReference type="EMBL" id="FOEE01000001">
    <property type="protein sequence ID" value="SEO44833.1"/>
    <property type="molecule type" value="Genomic_DNA"/>
</dbReference>
<reference evidence="3" key="1">
    <citation type="submission" date="2016-10" db="EMBL/GenBank/DDBJ databases">
        <authorList>
            <person name="Varghese N."/>
            <person name="Submissions S."/>
        </authorList>
    </citation>
    <scope>NUCLEOTIDE SEQUENCE [LARGE SCALE GENOMIC DNA]</scope>
    <source>
        <strain evidence="3">DSM 45413</strain>
    </source>
</reference>
<dbReference type="InterPro" id="IPR006037">
    <property type="entry name" value="RCK_C"/>
</dbReference>
<dbReference type="PANTHER" id="PTHR30445">
    <property type="entry name" value="K(+)_H(+) ANTIPORTER SUBUNIT KHTT"/>
    <property type="match status" value="1"/>
</dbReference>
<dbReference type="PROSITE" id="PS51202">
    <property type="entry name" value="RCK_C"/>
    <property type="match status" value="1"/>
</dbReference>
<dbReference type="PANTHER" id="PTHR30445:SF8">
    <property type="entry name" value="K(+)_H(+) ANTIPORTER SUBUNIT KHTT"/>
    <property type="match status" value="1"/>
</dbReference>
<dbReference type="RefSeq" id="WP_091939470.1">
    <property type="nucleotide sequence ID" value="NZ_FOEE01000001.1"/>
</dbReference>
<evidence type="ECO:0000313" key="3">
    <source>
        <dbReference type="Proteomes" id="UP000198960"/>
    </source>
</evidence>
<dbReference type="Gene3D" id="3.30.70.1450">
    <property type="entry name" value="Regulator of K+ conductance, C-terminal domain"/>
    <property type="match status" value="1"/>
</dbReference>
<gene>
    <name evidence="2" type="ORF">SAMN05660991_00351</name>
</gene>
<dbReference type="InterPro" id="IPR036721">
    <property type="entry name" value="RCK_C_sf"/>
</dbReference>
<feature type="domain" description="RCK C-terminal" evidence="1">
    <location>
        <begin position="75"/>
        <end position="159"/>
    </location>
</feature>
<dbReference type="AlphaFoldDB" id="A0A1H8PTG7"/>
<dbReference type="SUPFAM" id="SSF116726">
    <property type="entry name" value="TrkA C-terminal domain-like"/>
    <property type="match status" value="1"/>
</dbReference>
<dbReference type="Pfam" id="PF02080">
    <property type="entry name" value="TrkA_C"/>
    <property type="match status" value="1"/>
</dbReference>
<dbReference type="GO" id="GO:0006813">
    <property type="term" value="P:potassium ion transport"/>
    <property type="evidence" value="ECO:0007669"/>
    <property type="project" value="InterPro"/>
</dbReference>
<dbReference type="InterPro" id="IPR050144">
    <property type="entry name" value="AAE_transporter"/>
</dbReference>
<proteinExistence type="predicted"/>
<dbReference type="STRING" id="673521.SAMN05660991_00351"/>
<name>A0A1H8PTG7_9ACTN</name>
<protein>
    <submittedName>
        <fullName evidence="2">Potassium/proton antiporter regulatory subunit, CPA2 family</fullName>
    </submittedName>
</protein>
<accession>A0A1H8PTG7</accession>
<keyword evidence="3" id="KW-1185">Reference proteome</keyword>
<evidence type="ECO:0000313" key="2">
    <source>
        <dbReference type="EMBL" id="SEO44833.1"/>
    </source>
</evidence>
<dbReference type="OrthoDB" id="5242677at2"/>
<organism evidence="2 3">
    <name type="scientific">Trujillonella endophytica</name>
    <dbReference type="NCBI Taxonomy" id="673521"/>
    <lineage>
        <taxon>Bacteria</taxon>
        <taxon>Bacillati</taxon>
        <taxon>Actinomycetota</taxon>
        <taxon>Actinomycetes</taxon>
        <taxon>Geodermatophilales</taxon>
        <taxon>Geodermatophilaceae</taxon>
        <taxon>Trujillonella</taxon>
    </lineage>
</organism>
<dbReference type="Pfam" id="PF25991">
    <property type="entry name" value="KhtT_N"/>
    <property type="match status" value="1"/>
</dbReference>
<dbReference type="InterPro" id="IPR026278">
    <property type="entry name" value="KhtT"/>
</dbReference>
<dbReference type="Proteomes" id="UP000198960">
    <property type="component" value="Unassembled WGS sequence"/>
</dbReference>